<dbReference type="EMBL" id="CAJOBH010237368">
    <property type="protein sequence ID" value="CAF5096173.1"/>
    <property type="molecule type" value="Genomic_DNA"/>
</dbReference>
<dbReference type="AlphaFoldDB" id="A0A8S3F355"/>
<name>A0A8S3F355_9BILA</name>
<gene>
    <name evidence="1" type="ORF">BYL167_LOCUS63785</name>
</gene>
<evidence type="ECO:0000313" key="1">
    <source>
        <dbReference type="EMBL" id="CAF5096173.1"/>
    </source>
</evidence>
<sequence length="52" mass="5730">SILFRAKLLYSAAKRYAWDGVSSARYNLTSAIAYPLFTHLLIDVGLPPPGFS</sequence>
<evidence type="ECO:0000313" key="2">
    <source>
        <dbReference type="Proteomes" id="UP000681967"/>
    </source>
</evidence>
<accession>A0A8S3F355</accession>
<protein>
    <submittedName>
        <fullName evidence="1">Uncharacterized protein</fullName>
    </submittedName>
</protein>
<feature type="non-terminal residue" evidence="1">
    <location>
        <position position="1"/>
    </location>
</feature>
<organism evidence="1 2">
    <name type="scientific">Rotaria magnacalcarata</name>
    <dbReference type="NCBI Taxonomy" id="392030"/>
    <lineage>
        <taxon>Eukaryota</taxon>
        <taxon>Metazoa</taxon>
        <taxon>Spiralia</taxon>
        <taxon>Gnathifera</taxon>
        <taxon>Rotifera</taxon>
        <taxon>Eurotatoria</taxon>
        <taxon>Bdelloidea</taxon>
        <taxon>Philodinida</taxon>
        <taxon>Philodinidae</taxon>
        <taxon>Rotaria</taxon>
    </lineage>
</organism>
<comment type="caution">
    <text evidence="1">The sequence shown here is derived from an EMBL/GenBank/DDBJ whole genome shotgun (WGS) entry which is preliminary data.</text>
</comment>
<proteinExistence type="predicted"/>
<reference evidence="1" key="1">
    <citation type="submission" date="2021-02" db="EMBL/GenBank/DDBJ databases">
        <authorList>
            <person name="Nowell W R."/>
        </authorList>
    </citation>
    <scope>NUCLEOTIDE SEQUENCE</scope>
</reference>
<dbReference type="Proteomes" id="UP000681967">
    <property type="component" value="Unassembled WGS sequence"/>
</dbReference>